<dbReference type="RefSeq" id="WP_025250955.1">
    <property type="nucleotide sequence ID" value="NZ_CP006934.1"/>
</dbReference>
<evidence type="ECO:0008006" key="8">
    <source>
        <dbReference type="Google" id="ProtNLM"/>
    </source>
</evidence>
<feature type="transmembrane region" description="Helical" evidence="5">
    <location>
        <begin position="63"/>
        <end position="86"/>
    </location>
</feature>
<name>W6A9V4_9MOLU</name>
<dbReference type="HOGENOM" id="CLU_135915_2_1_14"/>
<sequence length="90" mass="10190">MNLATEIIGWLAFATSSLMLVPQVYKVIKTKKTESVSMVMFIFAVTNYTLWTVYGFLKNSPQIYIANILAFICSVIILGFVIYNIAKKKN</sequence>
<feature type="transmembrane region" description="Helical" evidence="5">
    <location>
        <begin position="37"/>
        <end position="57"/>
    </location>
</feature>
<dbReference type="eggNOG" id="COG4095">
    <property type="taxonomic scope" value="Bacteria"/>
</dbReference>
<dbReference type="GO" id="GO:0016020">
    <property type="term" value="C:membrane"/>
    <property type="evidence" value="ECO:0007669"/>
    <property type="project" value="UniProtKB-SubCell"/>
</dbReference>
<dbReference type="Gene3D" id="1.20.1280.290">
    <property type="match status" value="1"/>
</dbReference>
<reference evidence="6 7" key="1">
    <citation type="journal article" date="2014" name="Genome Biol. Evol.">
        <title>Molecular evolution of the substrate utilization strategies and putative virulence factors in mosquito-associated Spiroplasma species.</title>
        <authorList>
            <person name="Chang T.H."/>
            <person name="Lo W.S."/>
            <person name="Ku C."/>
            <person name="Chen L.L."/>
            <person name="Kuo C.H."/>
        </authorList>
    </citation>
    <scope>NUCLEOTIDE SEQUENCE [LARGE SCALE GENOMIC DNA]</scope>
    <source>
        <strain evidence="6">Ar-1343</strain>
    </source>
</reference>
<evidence type="ECO:0000256" key="3">
    <source>
        <dbReference type="ARBA" id="ARBA00022989"/>
    </source>
</evidence>
<keyword evidence="2 5" id="KW-0812">Transmembrane</keyword>
<dbReference type="OrthoDB" id="389738at2"/>
<evidence type="ECO:0000256" key="1">
    <source>
        <dbReference type="ARBA" id="ARBA00004141"/>
    </source>
</evidence>
<keyword evidence="7" id="KW-1185">Reference proteome</keyword>
<keyword evidence="3 5" id="KW-1133">Transmembrane helix</keyword>
<dbReference type="Pfam" id="PF04193">
    <property type="entry name" value="PQ-loop"/>
    <property type="match status" value="1"/>
</dbReference>
<dbReference type="STRING" id="1276257.SSABA_v1c04080"/>
<dbReference type="InterPro" id="IPR006603">
    <property type="entry name" value="PQ-loop_rpt"/>
</dbReference>
<dbReference type="KEGG" id="ssab:SSABA_v1c04080"/>
<evidence type="ECO:0000256" key="2">
    <source>
        <dbReference type="ARBA" id="ARBA00022692"/>
    </source>
</evidence>
<protein>
    <recommendedName>
        <fullName evidence="8">MtN3 and saliva related transmembrane protein</fullName>
    </recommendedName>
</protein>
<evidence type="ECO:0000256" key="4">
    <source>
        <dbReference type="ARBA" id="ARBA00023136"/>
    </source>
</evidence>
<accession>W6A9V4</accession>
<dbReference type="PATRIC" id="fig|1276257.3.peg.418"/>
<evidence type="ECO:0000256" key="5">
    <source>
        <dbReference type="SAM" id="Phobius"/>
    </source>
</evidence>
<evidence type="ECO:0000313" key="7">
    <source>
        <dbReference type="Proteomes" id="UP000019265"/>
    </source>
</evidence>
<comment type="subcellular location">
    <subcellularLocation>
        <location evidence="1">Membrane</location>
        <topology evidence="1">Multi-pass membrane protein</topology>
    </subcellularLocation>
</comment>
<dbReference type="AlphaFoldDB" id="W6A9V4"/>
<dbReference type="EMBL" id="CP006934">
    <property type="protein sequence ID" value="AHI53817.1"/>
    <property type="molecule type" value="Genomic_DNA"/>
</dbReference>
<dbReference type="Proteomes" id="UP000019265">
    <property type="component" value="Chromosome"/>
</dbReference>
<organism evidence="6 7">
    <name type="scientific">Spiroplasma sabaudiense Ar-1343</name>
    <dbReference type="NCBI Taxonomy" id="1276257"/>
    <lineage>
        <taxon>Bacteria</taxon>
        <taxon>Bacillati</taxon>
        <taxon>Mycoplasmatota</taxon>
        <taxon>Mollicutes</taxon>
        <taxon>Entomoplasmatales</taxon>
        <taxon>Spiroplasmataceae</taxon>
        <taxon>Spiroplasma</taxon>
    </lineage>
</organism>
<evidence type="ECO:0000313" key="6">
    <source>
        <dbReference type="EMBL" id="AHI53817.1"/>
    </source>
</evidence>
<feature type="transmembrane region" description="Helical" evidence="5">
    <location>
        <begin position="7"/>
        <end position="25"/>
    </location>
</feature>
<proteinExistence type="predicted"/>
<gene>
    <name evidence="6" type="ORF">SSABA_v1c04080</name>
</gene>
<keyword evidence="4 5" id="KW-0472">Membrane</keyword>